<gene>
    <name evidence="2" type="ORF">FHW18_001178</name>
</gene>
<protein>
    <submittedName>
        <fullName evidence="2">Uncharacterized protein</fullName>
    </submittedName>
</protein>
<reference evidence="2 3" key="1">
    <citation type="submission" date="2020-07" db="EMBL/GenBank/DDBJ databases">
        <title>Genomic Encyclopedia of Type Strains, Phase IV (KMG-V): Genome sequencing to study the core and pangenomes of soil and plant-associated prokaryotes.</title>
        <authorList>
            <person name="Whitman W."/>
        </authorList>
    </citation>
    <scope>NUCLEOTIDE SEQUENCE [LARGE SCALE GENOMIC DNA]</scope>
    <source>
        <strain evidence="2 3">SAS40</strain>
    </source>
</reference>
<comment type="caution">
    <text evidence="2">The sequence shown here is derived from an EMBL/GenBank/DDBJ whole genome shotgun (WGS) entry which is preliminary data.</text>
</comment>
<dbReference type="Proteomes" id="UP000542125">
    <property type="component" value="Unassembled WGS sequence"/>
</dbReference>
<dbReference type="RefSeq" id="WP_179584292.1">
    <property type="nucleotide sequence ID" value="NZ_JACBYR010000001.1"/>
</dbReference>
<feature type="compositionally biased region" description="Polar residues" evidence="1">
    <location>
        <begin position="85"/>
        <end position="94"/>
    </location>
</feature>
<proteinExistence type="predicted"/>
<accession>A0A7Y9IRZ8</accession>
<sequence>MTSPRFERAAALAALHVESPTPLTAMAIYLELTVNDSDDDAVRALLAQTEATTLAATTSAAEVAGTASGTSAASGAPSTPGSTAQKGTESSPSSGAPVRNR</sequence>
<organism evidence="2 3">
    <name type="scientific">Pigmentiphaga litoralis</name>
    <dbReference type="NCBI Taxonomy" id="516702"/>
    <lineage>
        <taxon>Bacteria</taxon>
        <taxon>Pseudomonadati</taxon>
        <taxon>Pseudomonadota</taxon>
        <taxon>Betaproteobacteria</taxon>
        <taxon>Burkholderiales</taxon>
        <taxon>Alcaligenaceae</taxon>
        <taxon>Pigmentiphaga</taxon>
    </lineage>
</organism>
<keyword evidence="3" id="KW-1185">Reference proteome</keyword>
<evidence type="ECO:0000313" key="3">
    <source>
        <dbReference type="Proteomes" id="UP000542125"/>
    </source>
</evidence>
<dbReference type="EMBL" id="JACBYR010000001">
    <property type="protein sequence ID" value="NYE81907.1"/>
    <property type="molecule type" value="Genomic_DNA"/>
</dbReference>
<feature type="region of interest" description="Disordered" evidence="1">
    <location>
        <begin position="56"/>
        <end position="101"/>
    </location>
</feature>
<evidence type="ECO:0000313" key="2">
    <source>
        <dbReference type="EMBL" id="NYE81907.1"/>
    </source>
</evidence>
<evidence type="ECO:0000256" key="1">
    <source>
        <dbReference type="SAM" id="MobiDB-lite"/>
    </source>
</evidence>
<feature type="compositionally biased region" description="Low complexity" evidence="1">
    <location>
        <begin position="56"/>
        <end position="84"/>
    </location>
</feature>
<dbReference type="AlphaFoldDB" id="A0A7Y9IRZ8"/>
<name>A0A7Y9IRZ8_9BURK</name>